<dbReference type="PROSITE" id="PS51296">
    <property type="entry name" value="RIESKE"/>
    <property type="match status" value="1"/>
</dbReference>
<evidence type="ECO:0000256" key="1">
    <source>
        <dbReference type="ARBA" id="ARBA00022714"/>
    </source>
</evidence>
<evidence type="ECO:0000313" key="8">
    <source>
        <dbReference type="EMBL" id="ENH97282.1"/>
    </source>
</evidence>
<name>N4WM79_9BACI</name>
<dbReference type="PANTHER" id="PTHR13847:SF274">
    <property type="entry name" value="RIESKE 2FE-2S IRON-SULFUR PROTEIN YHFW-RELATED"/>
    <property type="match status" value="1"/>
</dbReference>
<dbReference type="eggNOG" id="COG0665">
    <property type="taxonomic scope" value="Bacteria"/>
</dbReference>
<evidence type="ECO:0000256" key="3">
    <source>
        <dbReference type="ARBA" id="ARBA00023004"/>
    </source>
</evidence>
<dbReference type="Gene3D" id="3.30.9.10">
    <property type="entry name" value="D-Amino Acid Oxidase, subunit A, domain 2"/>
    <property type="match status" value="1"/>
</dbReference>
<keyword evidence="3" id="KW-0408">Iron</keyword>
<dbReference type="GO" id="GO:0046872">
    <property type="term" value="F:metal ion binding"/>
    <property type="evidence" value="ECO:0007669"/>
    <property type="project" value="UniProtKB-KW"/>
</dbReference>
<dbReference type="eggNOG" id="COG0723">
    <property type="taxonomic scope" value="Bacteria"/>
</dbReference>
<dbReference type="Gene3D" id="2.102.10.10">
    <property type="entry name" value="Rieske [2Fe-2S] iron-sulphur domain"/>
    <property type="match status" value="1"/>
</dbReference>
<dbReference type="GO" id="GO:0016020">
    <property type="term" value="C:membrane"/>
    <property type="evidence" value="ECO:0007669"/>
    <property type="project" value="InterPro"/>
</dbReference>
<dbReference type="PANTHER" id="PTHR13847">
    <property type="entry name" value="SARCOSINE DEHYDROGENASE-RELATED"/>
    <property type="match status" value="1"/>
</dbReference>
<dbReference type="Pfam" id="PF00355">
    <property type="entry name" value="Rieske"/>
    <property type="match status" value="1"/>
</dbReference>
<dbReference type="GO" id="GO:0005737">
    <property type="term" value="C:cytoplasm"/>
    <property type="evidence" value="ECO:0007669"/>
    <property type="project" value="TreeGrafter"/>
</dbReference>
<evidence type="ECO:0000256" key="4">
    <source>
        <dbReference type="ARBA" id="ARBA00023014"/>
    </source>
</evidence>
<keyword evidence="6" id="KW-0175">Coiled coil</keyword>
<dbReference type="InterPro" id="IPR036188">
    <property type="entry name" value="FAD/NAD-bd_sf"/>
</dbReference>
<accession>N4WM79</accession>
<dbReference type="GO" id="GO:0051537">
    <property type="term" value="F:2 iron, 2 sulfur cluster binding"/>
    <property type="evidence" value="ECO:0007669"/>
    <property type="project" value="UniProtKB-KW"/>
</dbReference>
<reference evidence="8 9" key="1">
    <citation type="submission" date="2013-03" db="EMBL/GenBank/DDBJ databases">
        <title>Draft genome sequence of Gracibacillus halophilus YIM-C55.5, a moderately halophilic and thermophilic organism from the Xiaochaidamu salt lake.</title>
        <authorList>
            <person name="Sugumar T."/>
            <person name="Polireddy D.R."/>
            <person name="Antony A."/>
            <person name="Madhava Y.R."/>
            <person name="Sivakumar N."/>
        </authorList>
    </citation>
    <scope>NUCLEOTIDE SEQUENCE [LARGE SCALE GENOMIC DNA]</scope>
    <source>
        <strain evidence="8 9">YIM-C55.5</strain>
    </source>
</reference>
<dbReference type="InterPro" id="IPR005805">
    <property type="entry name" value="Rieske_Fe-S_prot_C"/>
</dbReference>
<keyword evidence="1" id="KW-0001">2Fe-2S</keyword>
<evidence type="ECO:0000256" key="2">
    <source>
        <dbReference type="ARBA" id="ARBA00022723"/>
    </source>
</evidence>
<evidence type="ECO:0000259" key="7">
    <source>
        <dbReference type="PROSITE" id="PS51296"/>
    </source>
</evidence>
<keyword evidence="9" id="KW-1185">Reference proteome</keyword>
<dbReference type="InterPro" id="IPR006076">
    <property type="entry name" value="FAD-dep_OxRdtase"/>
</dbReference>
<proteinExistence type="predicted"/>
<dbReference type="PATRIC" id="fig|1308866.3.peg.942"/>
<dbReference type="GO" id="GO:0016705">
    <property type="term" value="F:oxidoreductase activity, acting on paired donors, with incorporation or reduction of molecular oxygen"/>
    <property type="evidence" value="ECO:0007669"/>
    <property type="project" value="UniProtKB-ARBA"/>
</dbReference>
<evidence type="ECO:0000256" key="6">
    <source>
        <dbReference type="SAM" id="Coils"/>
    </source>
</evidence>
<feature type="coiled-coil region" evidence="6">
    <location>
        <begin position="95"/>
        <end position="146"/>
    </location>
</feature>
<dbReference type="RefSeq" id="WP_003466033.1">
    <property type="nucleotide sequence ID" value="NZ_APML01000019.1"/>
</dbReference>
<dbReference type="SUPFAM" id="SSF51971">
    <property type="entry name" value="Nucleotide-binding domain"/>
    <property type="match status" value="1"/>
</dbReference>
<dbReference type="Pfam" id="PF01266">
    <property type="entry name" value="DAO"/>
    <property type="match status" value="1"/>
</dbReference>
<protein>
    <submittedName>
        <fullName evidence="8">Putative oxidoreductase ordL</fullName>
    </submittedName>
</protein>
<keyword evidence="5" id="KW-1015">Disulfide bond</keyword>
<gene>
    <name evidence="8" type="ORF">J416_04668</name>
</gene>
<evidence type="ECO:0000256" key="5">
    <source>
        <dbReference type="ARBA" id="ARBA00023157"/>
    </source>
</evidence>
<organism evidence="8 9">
    <name type="scientific">Gracilibacillus halophilus YIM-C55.5</name>
    <dbReference type="NCBI Taxonomy" id="1308866"/>
    <lineage>
        <taxon>Bacteria</taxon>
        <taxon>Bacillati</taxon>
        <taxon>Bacillota</taxon>
        <taxon>Bacilli</taxon>
        <taxon>Bacillales</taxon>
        <taxon>Bacillaceae</taxon>
        <taxon>Gracilibacillus</taxon>
    </lineage>
</organism>
<dbReference type="STRING" id="1308866.J416_04668"/>
<dbReference type="Proteomes" id="UP000012283">
    <property type="component" value="Unassembled WGS sequence"/>
</dbReference>
<comment type="caution">
    <text evidence="8">The sequence shown here is derived from an EMBL/GenBank/DDBJ whole genome shotgun (WGS) entry which is preliminary data.</text>
</comment>
<dbReference type="SUPFAM" id="SSF50022">
    <property type="entry name" value="ISP domain"/>
    <property type="match status" value="1"/>
</dbReference>
<dbReference type="Gene3D" id="3.50.50.60">
    <property type="entry name" value="FAD/NAD(P)-binding domain"/>
    <property type="match status" value="1"/>
</dbReference>
<dbReference type="OrthoDB" id="9767869at2"/>
<dbReference type="InterPro" id="IPR017941">
    <property type="entry name" value="Rieske_2Fe-2S"/>
</dbReference>
<feature type="domain" description="Rieske" evidence="7">
    <location>
        <begin position="416"/>
        <end position="504"/>
    </location>
</feature>
<keyword evidence="4" id="KW-0411">Iron-sulfur</keyword>
<evidence type="ECO:0000313" key="9">
    <source>
        <dbReference type="Proteomes" id="UP000012283"/>
    </source>
</evidence>
<keyword evidence="2" id="KW-0479">Metal-binding</keyword>
<dbReference type="AlphaFoldDB" id="N4WM79"/>
<dbReference type="GO" id="GO:0004497">
    <property type="term" value="F:monooxygenase activity"/>
    <property type="evidence" value="ECO:0007669"/>
    <property type="project" value="UniProtKB-ARBA"/>
</dbReference>
<sequence>MNRHIPLWQSEQVIQEFPKLNEDKKTDVTIIGGGITGITTAFLLSQQGVRVVLIDRNRVANGTTGHTTAKVTAQHGMIYDEFIQHFGTEYARLYYESQKEAMRQIESIIESLQIDCQYEKQDAILYTNDEKQQKKLEKELTAYQQLDIKGNEVSELPFHIPASFALKMSNQAQFHPILYVKGMIDELARNDIEIYEQTEAVDIENSDHTIVRTNTQHTIVCDYVVQASHFPFYEGEAFYSARMYPSRSYLAAFSSKEMYPGGMYLSIDQPKKTLRTVTHNGKELWIVGGENHKTGQYKKQTSPYQLLQQFAENYLPVGNWEYQWSAQDYTTLDKMPYIGRLNKNRPEILIATGFRKWGMTNSTVAADLLSKMILDKESRYIDLYRPTRFQADPSLRKLITTNTNVATEYIRGKFAQERHTENEIKPGSALKTKQNGQVIGLYKDNEHKVHAIDTTCTHLGCEVNWNDTEKSWDCPCHGSRFTPEGKVIEGPAIKDLPKVPYNND</sequence>
<dbReference type="EMBL" id="APML01000019">
    <property type="protein sequence ID" value="ENH97282.1"/>
    <property type="molecule type" value="Genomic_DNA"/>
</dbReference>
<dbReference type="InterPro" id="IPR036922">
    <property type="entry name" value="Rieske_2Fe-2S_sf"/>
</dbReference>
<dbReference type="PRINTS" id="PR00162">
    <property type="entry name" value="RIESKE"/>
</dbReference>